<accession>A0A1Y1L8Y5</accession>
<dbReference type="FunFam" id="3.30.300.30:FF:000007">
    <property type="entry name" value="4-coumarate--CoA ligase 2"/>
    <property type="match status" value="1"/>
</dbReference>
<dbReference type="InterPro" id="IPR000873">
    <property type="entry name" value="AMP-dep_synth/lig_dom"/>
</dbReference>
<comment type="similarity">
    <text evidence="2">Belongs to the ATP-dependent AMP-binding enzyme family.</text>
</comment>
<dbReference type="InterPro" id="IPR042099">
    <property type="entry name" value="ANL_N_sf"/>
</dbReference>
<dbReference type="Pfam" id="PF00501">
    <property type="entry name" value="AMP-binding"/>
    <property type="match status" value="1"/>
</dbReference>
<reference evidence="6" key="1">
    <citation type="journal article" date="2016" name="Sci. Rep.">
        <title>Molecular characterization of firefly nuptial gifts: a multi-omics approach sheds light on postcopulatory sexual selection.</title>
        <authorList>
            <person name="Al-Wathiqui N."/>
            <person name="Fallon T.R."/>
            <person name="South A."/>
            <person name="Weng J.K."/>
            <person name="Lewis S.M."/>
        </authorList>
    </citation>
    <scope>NUCLEOTIDE SEQUENCE</scope>
</reference>
<evidence type="ECO:0000256" key="2">
    <source>
        <dbReference type="ARBA" id="ARBA00006432"/>
    </source>
</evidence>
<dbReference type="SUPFAM" id="SSF56801">
    <property type="entry name" value="Acetyl-CoA synthetase-like"/>
    <property type="match status" value="1"/>
</dbReference>
<dbReference type="PANTHER" id="PTHR24096">
    <property type="entry name" value="LONG-CHAIN-FATTY-ACID--COA LIGASE"/>
    <property type="match status" value="1"/>
</dbReference>
<evidence type="ECO:0000313" key="6">
    <source>
        <dbReference type="EMBL" id="JAV69251.1"/>
    </source>
</evidence>
<dbReference type="Gene3D" id="3.30.300.30">
    <property type="match status" value="1"/>
</dbReference>
<dbReference type="AlphaFoldDB" id="A0A1Y1L8Y5"/>
<dbReference type="EMBL" id="GEZM01063179">
    <property type="protein sequence ID" value="JAV69251.1"/>
    <property type="molecule type" value="Transcribed_RNA"/>
</dbReference>
<dbReference type="EMBL" id="GEZM01063193">
    <property type="protein sequence ID" value="JAV69214.1"/>
    <property type="molecule type" value="Transcribed_RNA"/>
</dbReference>
<organism evidence="6">
    <name type="scientific">Photinus pyralis</name>
    <name type="common">Common eastern firefly</name>
    <name type="synonym">Lampyris pyralis</name>
    <dbReference type="NCBI Taxonomy" id="7054"/>
    <lineage>
        <taxon>Eukaryota</taxon>
        <taxon>Metazoa</taxon>
        <taxon>Ecdysozoa</taxon>
        <taxon>Arthropoda</taxon>
        <taxon>Hexapoda</taxon>
        <taxon>Insecta</taxon>
        <taxon>Pterygota</taxon>
        <taxon>Neoptera</taxon>
        <taxon>Endopterygota</taxon>
        <taxon>Coleoptera</taxon>
        <taxon>Polyphaga</taxon>
        <taxon>Elateriformia</taxon>
        <taxon>Elateroidea</taxon>
        <taxon>Lampyridae</taxon>
        <taxon>Lampyrinae</taxon>
        <taxon>Photinus</taxon>
    </lineage>
</organism>
<evidence type="ECO:0008006" key="7">
    <source>
        <dbReference type="Google" id="ProtNLM"/>
    </source>
</evidence>
<evidence type="ECO:0000259" key="4">
    <source>
        <dbReference type="Pfam" id="PF00501"/>
    </source>
</evidence>
<protein>
    <recommendedName>
        <fullName evidence="7">AMP-dependent synthetase/ligase domain-containing protein</fullName>
    </recommendedName>
</protein>
<dbReference type="InterPro" id="IPR025110">
    <property type="entry name" value="AMP-bd_C"/>
</dbReference>
<dbReference type="InterPro" id="IPR045851">
    <property type="entry name" value="AMP-bd_C_sf"/>
</dbReference>
<dbReference type="GO" id="GO:0004467">
    <property type="term" value="F:long-chain fatty acid-CoA ligase activity"/>
    <property type="evidence" value="ECO:0007669"/>
    <property type="project" value="TreeGrafter"/>
</dbReference>
<dbReference type="Pfam" id="PF13193">
    <property type="entry name" value="AMP-binding_C"/>
    <property type="match status" value="1"/>
</dbReference>
<evidence type="ECO:0000259" key="5">
    <source>
        <dbReference type="Pfam" id="PF13193"/>
    </source>
</evidence>
<sequence>MATAKRLPRLGISKIALRYLSDKIVRSIIKDNTVSKQSLSDYVWKNLDKWSDKTALVCVETKRSYSYLDVYKKSNKIANFLTNSKDLRKGDVVATILPNVPEYAMIVLGAIQAGLKITPLNPDYTREEITHCLKLSKPKLIFTLTDLWPNIYNVVQNVPIVLMNHRKEVMDIPAGAVKLSEVFDNTCPFKNRISDWNDVIYLPYSSGTTGLFKCIELTNGNLVSTIHHISVPEFRIQTLTDGNNQDVFPAILPMHHIFGIHTVLENLTLGCKAITIPKFNKETFIDVLENEKLTHCYLAPPLMQLLVNEPRIKPECLTRMRTIAVGAAPLGVNDVQRLHEKTKGNANILQGYGLTEAAGGICWQTPYISGGVKIGGCGMIYPTMELKIESESGELLGSNRSGLISIRGPQVFKGYLDNSNATETVLDSEGWLDTGDVGYYDEDGHLFITDRSKEMIKVKGFQVAPAELEDILRSHPDVKDAAVVGAPHDHFGQVPKAFIVAQYPNRINLKSIADFVARKVVRHKHLVGGIAITDGIPRTASGKILRRHLKG</sequence>
<feature type="domain" description="AMP-binding enzyme C-terminal" evidence="5">
    <location>
        <begin position="467"/>
        <end position="543"/>
    </location>
</feature>
<evidence type="ECO:0000256" key="1">
    <source>
        <dbReference type="ARBA" id="ARBA00004275"/>
    </source>
</evidence>
<dbReference type="GO" id="GO:0046949">
    <property type="term" value="P:fatty-acyl-CoA biosynthetic process"/>
    <property type="evidence" value="ECO:0007669"/>
    <property type="project" value="TreeGrafter"/>
</dbReference>
<evidence type="ECO:0000256" key="3">
    <source>
        <dbReference type="ARBA" id="ARBA00023140"/>
    </source>
</evidence>
<keyword evidence="3" id="KW-0576">Peroxisome</keyword>
<dbReference type="PANTHER" id="PTHR24096:SF353">
    <property type="entry name" value="GH16244P-RELATED"/>
    <property type="match status" value="1"/>
</dbReference>
<feature type="domain" description="AMP-dependent synthetase/ligase" evidence="4">
    <location>
        <begin position="45"/>
        <end position="416"/>
    </location>
</feature>
<dbReference type="GO" id="GO:0005777">
    <property type="term" value="C:peroxisome"/>
    <property type="evidence" value="ECO:0007669"/>
    <property type="project" value="UniProtKB-SubCell"/>
</dbReference>
<dbReference type="Gene3D" id="3.40.50.12780">
    <property type="entry name" value="N-terminal domain of ligase-like"/>
    <property type="match status" value="1"/>
</dbReference>
<name>A0A1Y1L8Y5_PHOPY</name>
<proteinExistence type="inferred from homology"/>
<comment type="subcellular location">
    <subcellularLocation>
        <location evidence="1">Peroxisome</location>
    </subcellularLocation>
</comment>